<dbReference type="RefSeq" id="WP_367967616.1">
    <property type="nucleotide sequence ID" value="NZ_JBAKFI010000002.1"/>
</dbReference>
<proteinExistence type="predicted"/>
<dbReference type="EMBL" id="JBAKFJ010000001">
    <property type="protein sequence ID" value="MEX0387092.1"/>
    <property type="molecule type" value="Genomic_DNA"/>
</dbReference>
<comment type="caution">
    <text evidence="1">The sequence shown here is derived from an EMBL/GenBank/DDBJ whole genome shotgun (WGS) entry which is preliminary data.</text>
</comment>
<dbReference type="Pfam" id="PF19842">
    <property type="entry name" value="YqeC"/>
    <property type="match status" value="1"/>
</dbReference>
<evidence type="ECO:0000313" key="2">
    <source>
        <dbReference type="Proteomes" id="UP001556653"/>
    </source>
</evidence>
<protein>
    <submittedName>
        <fullName evidence="1">Selenium cofactor biosynthesis protein YqeC</fullName>
    </submittedName>
</protein>
<dbReference type="NCBIfam" id="TIGR03172">
    <property type="entry name" value="selenium cofactor biosynthesis protein YqeC"/>
    <property type="match status" value="1"/>
</dbReference>
<dbReference type="Proteomes" id="UP001556653">
    <property type="component" value="Unassembled WGS sequence"/>
</dbReference>
<name>A0ABV3SAB2_9GAMM</name>
<keyword evidence="2" id="KW-1185">Reference proteome</keyword>
<evidence type="ECO:0000313" key="1">
    <source>
        <dbReference type="EMBL" id="MEX0387092.1"/>
    </source>
</evidence>
<sequence length="259" mass="26738">MAGSLIDALDARRGIVCAVGAGGKKTTLHRILAEHPGRVGLTATVMSTLPDHGIVDTRLIAAAPELRESVPSAAIHHRRVAFAAPGHKPGRFAGLSPDEVAELHRLGNFDVTLIKADGARMRGIKAPRPDEPVVVPGCTTLISVVSAAVIGQALGERIAHRAERLAGLLDISIGTPITAAHIGCLLSNGHGHRQHVGTARHIAVINQVDDAGRLLHARDAARTALSSATPPDRVVLASMTAAEPVVEIVQPSGGGEAGI</sequence>
<gene>
    <name evidence="1" type="primary">yqeC</name>
    <name evidence="1" type="ORF">V6X64_08825</name>
</gene>
<dbReference type="InterPro" id="IPR017587">
    <property type="entry name" value="YqeC"/>
</dbReference>
<organism evidence="1 2">
    <name type="scientific">Spiribacter onubensis</name>
    <dbReference type="NCBI Taxonomy" id="3122420"/>
    <lineage>
        <taxon>Bacteria</taxon>
        <taxon>Pseudomonadati</taxon>
        <taxon>Pseudomonadota</taxon>
        <taxon>Gammaproteobacteria</taxon>
        <taxon>Chromatiales</taxon>
        <taxon>Ectothiorhodospiraceae</taxon>
        <taxon>Spiribacter</taxon>
    </lineage>
</organism>
<reference evidence="1 2" key="1">
    <citation type="submission" date="2024-02" db="EMBL/GenBank/DDBJ databases">
        <title>New especies of Spiribacter isolated from saline water.</title>
        <authorList>
            <person name="Leon M.J."/>
            <person name="De La Haba R."/>
            <person name="Sanchez-Porro C."/>
            <person name="Ventosa A."/>
        </authorList>
    </citation>
    <scope>NUCLEOTIDE SEQUENCE [LARGE SCALE GENOMIC DNA]</scope>
    <source>
        <strain evidence="2">ag22IC4-227</strain>
    </source>
</reference>
<accession>A0ABV3SAB2</accession>